<reference evidence="2" key="1">
    <citation type="submission" date="2020-11" db="EMBL/GenBank/DDBJ databases">
        <authorList>
            <consortium name="DOE Joint Genome Institute"/>
            <person name="Ahrendt S."/>
            <person name="Riley R."/>
            <person name="Andreopoulos W."/>
            <person name="Labutti K."/>
            <person name="Pangilinan J."/>
            <person name="Ruiz-Duenas F.J."/>
            <person name="Barrasa J.M."/>
            <person name="Sanchez-Garcia M."/>
            <person name="Camarero S."/>
            <person name="Miyauchi S."/>
            <person name="Serrano A."/>
            <person name="Linde D."/>
            <person name="Babiker R."/>
            <person name="Drula E."/>
            <person name="Ayuso-Fernandez I."/>
            <person name="Pacheco R."/>
            <person name="Padilla G."/>
            <person name="Ferreira P."/>
            <person name="Barriuso J."/>
            <person name="Kellner H."/>
            <person name="Castanera R."/>
            <person name="Alfaro M."/>
            <person name="Ramirez L."/>
            <person name="Pisabarro A.G."/>
            <person name="Kuo A."/>
            <person name="Tritt A."/>
            <person name="Lipzen A."/>
            <person name="He G."/>
            <person name="Yan M."/>
            <person name="Ng V."/>
            <person name="Cullen D."/>
            <person name="Martin F."/>
            <person name="Rosso M.-N."/>
            <person name="Henrissat B."/>
            <person name="Hibbett D."/>
            <person name="Martinez A.T."/>
            <person name="Grigoriev I.V."/>
        </authorList>
    </citation>
    <scope>NUCLEOTIDE SEQUENCE</scope>
    <source>
        <strain evidence="2">AH 40177</strain>
    </source>
</reference>
<evidence type="ECO:0000313" key="3">
    <source>
        <dbReference type="Proteomes" id="UP000772434"/>
    </source>
</evidence>
<dbReference type="EMBL" id="JADNRY010000063">
    <property type="protein sequence ID" value="KAF9068255.1"/>
    <property type="molecule type" value="Genomic_DNA"/>
</dbReference>
<gene>
    <name evidence="2" type="ORF">BDP27DRAFT_1422139</name>
</gene>
<proteinExistence type="predicted"/>
<evidence type="ECO:0000256" key="1">
    <source>
        <dbReference type="SAM" id="MobiDB-lite"/>
    </source>
</evidence>
<organism evidence="2 3">
    <name type="scientific">Rhodocollybia butyracea</name>
    <dbReference type="NCBI Taxonomy" id="206335"/>
    <lineage>
        <taxon>Eukaryota</taxon>
        <taxon>Fungi</taxon>
        <taxon>Dikarya</taxon>
        <taxon>Basidiomycota</taxon>
        <taxon>Agaricomycotina</taxon>
        <taxon>Agaricomycetes</taxon>
        <taxon>Agaricomycetidae</taxon>
        <taxon>Agaricales</taxon>
        <taxon>Marasmiineae</taxon>
        <taxon>Omphalotaceae</taxon>
        <taxon>Rhodocollybia</taxon>
    </lineage>
</organism>
<accession>A0A9P5PUK0</accession>
<feature type="compositionally biased region" description="Polar residues" evidence="1">
    <location>
        <begin position="231"/>
        <end position="247"/>
    </location>
</feature>
<name>A0A9P5PUK0_9AGAR</name>
<sequence length="352" mass="38251">MALSSAPIQRNCAAVIVMAKRYIVVGPSQVQGNVKKPGLYSVMQFKPGGYGAPPLPLLIQCPDDAVAQVIYDRLQPFFTFHENWSSVPRTMVAKFTSTQEFQCVAELVENRRQLIWAVKLGSKAGLFLDTVEAIASVDHSKRNDFGEIFQEAFAFRSFTEAVRCQMLNDRPRTHIHVYNPANEPERSAALRRTLLEEGIKDEPLDPDLGISGPVPDPDSPQLPPNRGIPSAPSTPRCQHSTPSTQPALSWGNVLFAPNINVRVTSPGPASTASPGPLTPTRVARAPRGRELGHRLLIADGLSLHDASDFEDMLLTAQSSAGFVDEVRASGGLLGALNAEKVAVLWDLSVDTR</sequence>
<dbReference type="Proteomes" id="UP000772434">
    <property type="component" value="Unassembled WGS sequence"/>
</dbReference>
<dbReference type="OrthoDB" id="3063120at2759"/>
<evidence type="ECO:0000313" key="2">
    <source>
        <dbReference type="EMBL" id="KAF9068255.1"/>
    </source>
</evidence>
<feature type="compositionally biased region" description="Pro residues" evidence="1">
    <location>
        <begin position="214"/>
        <end position="223"/>
    </location>
</feature>
<dbReference type="AlphaFoldDB" id="A0A9P5PUK0"/>
<keyword evidence="3" id="KW-1185">Reference proteome</keyword>
<protein>
    <submittedName>
        <fullName evidence="2">Uncharacterized protein</fullName>
    </submittedName>
</protein>
<feature type="region of interest" description="Disordered" evidence="1">
    <location>
        <begin position="201"/>
        <end position="249"/>
    </location>
</feature>
<comment type="caution">
    <text evidence="2">The sequence shown here is derived from an EMBL/GenBank/DDBJ whole genome shotgun (WGS) entry which is preliminary data.</text>
</comment>